<dbReference type="PROSITE" id="PS51257">
    <property type="entry name" value="PROKAR_LIPOPROTEIN"/>
    <property type="match status" value="1"/>
</dbReference>
<dbReference type="Pfam" id="PF14368">
    <property type="entry name" value="LTP_2"/>
    <property type="match status" value="1"/>
</dbReference>
<dbReference type="AlphaFoldDB" id="A0A1S3BMN1"/>
<evidence type="ECO:0000256" key="4">
    <source>
        <dbReference type="ARBA" id="ARBA00022622"/>
    </source>
</evidence>
<keyword evidence="4" id="KW-0336">GPI-anchor</keyword>
<dbReference type="RefSeq" id="XP_008449981.1">
    <property type="nucleotide sequence ID" value="XM_008451759.2"/>
</dbReference>
<evidence type="ECO:0000313" key="12">
    <source>
        <dbReference type="RefSeq" id="XP_008449981.1"/>
    </source>
</evidence>
<evidence type="ECO:0000256" key="1">
    <source>
        <dbReference type="ARBA" id="ARBA00004609"/>
    </source>
</evidence>
<evidence type="ECO:0000256" key="3">
    <source>
        <dbReference type="ARBA" id="ARBA00022475"/>
    </source>
</evidence>
<dbReference type="PANTHER" id="PTHR33044">
    <property type="entry name" value="BIFUNCTIONAL INHIBITOR/LIPID-TRANSFER PROTEIN/SEED STORAGE 2S ALBUMIN SUPERFAMILY PROTEIN-RELATED"/>
    <property type="match status" value="1"/>
</dbReference>
<keyword evidence="3" id="KW-1003">Cell membrane</keyword>
<dbReference type="InterPro" id="IPR036312">
    <property type="entry name" value="Bifun_inhib/LTP/seed_sf"/>
</dbReference>
<dbReference type="GeneID" id="103491702"/>
<sequence>MEIRRATMKKIVAAAAVVMVLLGCGGSIGTMAQNEKTSCVNTLVPCLNYVNGTRDPPESCCSPLRSIINSNPECLCGLISREGSNRAEAAGIDINEAQLLPARCGEHVNPLSCLAANNTSGLVSISLTLQVITLAISTKLIMSSILHF</sequence>
<dbReference type="KEGG" id="cmo:103491702"/>
<evidence type="ECO:0000259" key="9">
    <source>
        <dbReference type="SMART" id="SM00499"/>
    </source>
</evidence>
<evidence type="ECO:0000256" key="5">
    <source>
        <dbReference type="ARBA" id="ARBA00022729"/>
    </source>
</evidence>
<comment type="similarity">
    <text evidence="2">Belongs to the plant LTP family.</text>
</comment>
<evidence type="ECO:0000256" key="6">
    <source>
        <dbReference type="ARBA" id="ARBA00023157"/>
    </source>
</evidence>
<keyword evidence="8" id="KW-0449">Lipoprotein</keyword>
<dbReference type="PRINTS" id="PR00382">
    <property type="entry name" value="LIPIDTRNSFER"/>
</dbReference>
<dbReference type="InParanoid" id="A0A1S3BMN1"/>
<dbReference type="EnsemblPlants" id="MELO3C014762.2.1">
    <property type="protein sequence ID" value="MELO3C014762.2.1"/>
    <property type="gene ID" value="MELO3C014762.2"/>
</dbReference>
<reference evidence="12" key="2">
    <citation type="submission" date="2025-04" db="UniProtKB">
        <authorList>
            <consortium name="RefSeq"/>
        </authorList>
    </citation>
    <scope>IDENTIFICATION</scope>
</reference>
<proteinExistence type="inferred from homology"/>
<dbReference type="SMART" id="SM00499">
    <property type="entry name" value="AAI"/>
    <property type="match status" value="1"/>
</dbReference>
<organism evidence="11 12">
    <name type="scientific">Cucumis melo</name>
    <name type="common">Muskmelon</name>
    <dbReference type="NCBI Taxonomy" id="3656"/>
    <lineage>
        <taxon>Eukaryota</taxon>
        <taxon>Viridiplantae</taxon>
        <taxon>Streptophyta</taxon>
        <taxon>Embryophyta</taxon>
        <taxon>Tracheophyta</taxon>
        <taxon>Spermatophyta</taxon>
        <taxon>Magnoliopsida</taxon>
        <taxon>eudicotyledons</taxon>
        <taxon>Gunneridae</taxon>
        <taxon>Pentapetalae</taxon>
        <taxon>rosids</taxon>
        <taxon>fabids</taxon>
        <taxon>Cucurbitales</taxon>
        <taxon>Cucurbitaceae</taxon>
        <taxon>Benincaseae</taxon>
        <taxon>Cucumis</taxon>
    </lineage>
</organism>
<dbReference type="CDD" id="cd00010">
    <property type="entry name" value="AAI_LTSS"/>
    <property type="match status" value="1"/>
</dbReference>
<evidence type="ECO:0000313" key="11">
    <source>
        <dbReference type="Proteomes" id="UP001652600"/>
    </source>
</evidence>
<keyword evidence="4" id="KW-0472">Membrane</keyword>
<keyword evidence="11" id="KW-1185">Reference proteome</keyword>
<dbReference type="Proteomes" id="UP001652600">
    <property type="component" value="Chromosome 6"/>
</dbReference>
<keyword evidence="6" id="KW-1015">Disulfide bond</keyword>
<dbReference type="InterPro" id="IPR043325">
    <property type="entry name" value="LTSS"/>
</dbReference>
<evidence type="ECO:0000256" key="7">
    <source>
        <dbReference type="ARBA" id="ARBA00023180"/>
    </source>
</evidence>
<accession>A0A1S3BMN1</accession>
<feature type="domain" description="Bifunctional inhibitor/plant lipid transfer protein/seed storage helical" evidence="9">
    <location>
        <begin position="39"/>
        <end position="113"/>
    </location>
</feature>
<comment type="subcellular location">
    <subcellularLocation>
        <location evidence="1">Cell membrane</location>
        <topology evidence="1">Lipid-anchor</topology>
        <topology evidence="1">GPI-anchor</topology>
    </subcellularLocation>
</comment>
<dbReference type="GO" id="GO:0008289">
    <property type="term" value="F:lipid binding"/>
    <property type="evidence" value="ECO:0007669"/>
    <property type="project" value="InterPro"/>
</dbReference>
<dbReference type="InterPro" id="IPR016140">
    <property type="entry name" value="Bifunc_inhib/LTP/seed_store"/>
</dbReference>
<dbReference type="OrthoDB" id="785217at2759"/>
<protein>
    <submittedName>
        <fullName evidence="12">Lipid transfer-like protein VAS</fullName>
    </submittedName>
</protein>
<dbReference type="GO" id="GO:0005886">
    <property type="term" value="C:plasma membrane"/>
    <property type="evidence" value="ECO:0007669"/>
    <property type="project" value="UniProtKB-SubCell"/>
</dbReference>
<evidence type="ECO:0000313" key="10">
    <source>
        <dbReference type="EnsemblPlants" id="MELO3C014762.2.1"/>
    </source>
</evidence>
<dbReference type="InterPro" id="IPR000528">
    <property type="entry name" value="Plant_nsLTP"/>
</dbReference>
<gene>
    <name evidence="12" type="primary">LOC103491702</name>
    <name evidence="10" type="synonym">103491702</name>
</gene>
<reference evidence="10" key="1">
    <citation type="submission" date="2023-03" db="UniProtKB">
        <authorList>
            <consortium name="EnsemblPlants"/>
        </authorList>
    </citation>
    <scope>IDENTIFICATION</scope>
</reference>
<keyword evidence="7" id="KW-0325">Glycoprotein</keyword>
<dbReference type="GO" id="GO:0006869">
    <property type="term" value="P:lipid transport"/>
    <property type="evidence" value="ECO:0007669"/>
    <property type="project" value="InterPro"/>
</dbReference>
<name>A0A1S3BMN1_CUCME</name>
<dbReference type="Gramene" id="MELO3C014762.2.1">
    <property type="protein sequence ID" value="MELO3C014762.2.1"/>
    <property type="gene ID" value="MELO3C014762.2"/>
</dbReference>
<dbReference type="SUPFAM" id="SSF47699">
    <property type="entry name" value="Bifunctional inhibitor/lipid-transfer protein/seed storage 2S albumin"/>
    <property type="match status" value="1"/>
</dbReference>
<evidence type="ECO:0000256" key="2">
    <source>
        <dbReference type="ARBA" id="ARBA00009748"/>
    </source>
</evidence>
<keyword evidence="5" id="KW-0732">Signal</keyword>
<dbReference type="eggNOG" id="ENOG502S410">
    <property type="taxonomic scope" value="Eukaryota"/>
</dbReference>
<dbReference type="GO" id="GO:0098552">
    <property type="term" value="C:side of membrane"/>
    <property type="evidence" value="ECO:0007669"/>
    <property type="project" value="UniProtKB-KW"/>
</dbReference>
<evidence type="ECO:0000256" key="8">
    <source>
        <dbReference type="ARBA" id="ARBA00023288"/>
    </source>
</evidence>
<dbReference type="Gene3D" id="1.10.110.10">
    <property type="entry name" value="Plant lipid-transfer and hydrophobic proteins"/>
    <property type="match status" value="1"/>
</dbReference>